<dbReference type="Pfam" id="PF02592">
    <property type="entry name" value="Vut_1"/>
    <property type="match status" value="1"/>
</dbReference>
<feature type="domain" description="DeoxyPurine in DNA protein A" evidence="3">
    <location>
        <begin position="134"/>
        <end position="253"/>
    </location>
</feature>
<proteinExistence type="predicted"/>
<dbReference type="RefSeq" id="WP_246477962.1">
    <property type="nucleotide sequence ID" value="NZ_JACHMO010000001.1"/>
</dbReference>
<dbReference type="InterPro" id="IPR055645">
    <property type="entry name" value="DpdA"/>
</dbReference>
<keyword evidence="2" id="KW-0472">Membrane</keyword>
<name>A0A7W9HVR7_9PSEU</name>
<evidence type="ECO:0000256" key="2">
    <source>
        <dbReference type="SAM" id="Phobius"/>
    </source>
</evidence>
<evidence type="ECO:0000313" key="5">
    <source>
        <dbReference type="Proteomes" id="UP000552097"/>
    </source>
</evidence>
<keyword evidence="2" id="KW-1133">Transmembrane helix</keyword>
<dbReference type="AlphaFoldDB" id="A0A7W9HVR7"/>
<protein>
    <recommendedName>
        <fullName evidence="3">DeoxyPurine in DNA protein A domain-containing protein</fullName>
    </recommendedName>
</protein>
<keyword evidence="5" id="KW-1185">Reference proteome</keyword>
<evidence type="ECO:0000259" key="3">
    <source>
        <dbReference type="Pfam" id="PF23859"/>
    </source>
</evidence>
<feature type="compositionally biased region" description="Polar residues" evidence="1">
    <location>
        <begin position="269"/>
        <end position="279"/>
    </location>
</feature>
<reference evidence="4 5" key="1">
    <citation type="submission" date="2020-08" db="EMBL/GenBank/DDBJ databases">
        <title>Sequencing the genomes of 1000 actinobacteria strains.</title>
        <authorList>
            <person name="Klenk H.-P."/>
        </authorList>
    </citation>
    <scope>NUCLEOTIDE SEQUENCE [LARGE SCALE GENOMIC DNA]</scope>
    <source>
        <strain evidence="4 5">DSM 45486</strain>
    </source>
</reference>
<keyword evidence="2" id="KW-0812">Transmembrane</keyword>
<sequence length="303" mass="32177">MIGYLLSVVVANIASVYWSPLVVGGLIVPSGTVFAGTSLTARDLVHDWLGARRMAVAIAAGVGLSAVLASPQIAVASVVAFTASEIVDALIYTRLRHRSRLGAVAVSNTGGLMVDSALFVPLAFGSVTAVPGQLVGKAVAADYHRCADMYEERGIDLGALPLVGVGSVCRRQHTVEVERIVRSLAARGYKLHAFGAKVLGLARYADAIASSDSASWSLRGRHVPGCTSTHRSESNCLRFALAWHDALTRQLRTTQPVHAHAVTAHHTSTRPISTGPNTHARSSSRPTRDPADRRPSRRRAEAR</sequence>
<dbReference type="Pfam" id="PF23859">
    <property type="entry name" value="DpdA"/>
    <property type="match status" value="1"/>
</dbReference>
<dbReference type="EMBL" id="JACHMO010000001">
    <property type="protein sequence ID" value="MBB5808899.1"/>
    <property type="molecule type" value="Genomic_DNA"/>
</dbReference>
<comment type="caution">
    <text evidence="4">The sequence shown here is derived from an EMBL/GenBank/DDBJ whole genome shotgun (WGS) entry which is preliminary data.</text>
</comment>
<organism evidence="4 5">
    <name type="scientific">Saccharothrix ecbatanensis</name>
    <dbReference type="NCBI Taxonomy" id="1105145"/>
    <lineage>
        <taxon>Bacteria</taxon>
        <taxon>Bacillati</taxon>
        <taxon>Actinomycetota</taxon>
        <taxon>Actinomycetes</taxon>
        <taxon>Pseudonocardiales</taxon>
        <taxon>Pseudonocardiaceae</taxon>
        <taxon>Saccharothrix</taxon>
    </lineage>
</organism>
<feature type="region of interest" description="Disordered" evidence="1">
    <location>
        <begin position="257"/>
        <end position="303"/>
    </location>
</feature>
<gene>
    <name evidence="4" type="ORF">F4560_008667</name>
</gene>
<dbReference type="Proteomes" id="UP000552097">
    <property type="component" value="Unassembled WGS sequence"/>
</dbReference>
<feature type="compositionally biased region" description="Basic and acidic residues" evidence="1">
    <location>
        <begin position="286"/>
        <end position="303"/>
    </location>
</feature>
<feature type="transmembrane region" description="Helical" evidence="2">
    <location>
        <begin position="16"/>
        <end position="37"/>
    </location>
</feature>
<feature type="compositionally biased region" description="Low complexity" evidence="1">
    <location>
        <begin position="257"/>
        <end position="266"/>
    </location>
</feature>
<evidence type="ECO:0000256" key="1">
    <source>
        <dbReference type="SAM" id="MobiDB-lite"/>
    </source>
</evidence>
<dbReference type="InterPro" id="IPR003744">
    <property type="entry name" value="YhhQ"/>
</dbReference>
<evidence type="ECO:0000313" key="4">
    <source>
        <dbReference type="EMBL" id="MBB5808899.1"/>
    </source>
</evidence>
<accession>A0A7W9HVR7</accession>